<evidence type="ECO:0000313" key="4">
    <source>
        <dbReference type="Proteomes" id="UP000328092"/>
    </source>
</evidence>
<dbReference type="PANTHER" id="PTHR30332">
    <property type="entry name" value="PROBABLE GENERAL SECRETION PATHWAY PROTEIN D"/>
    <property type="match status" value="1"/>
</dbReference>
<name>A0A508TFM7_9BRAD</name>
<feature type="domain" description="BON" evidence="2">
    <location>
        <begin position="120"/>
        <end position="190"/>
    </location>
</feature>
<comment type="similarity">
    <text evidence="1">Belongs to the bacterial secretin family.</text>
</comment>
<comment type="caution">
    <text evidence="3">The sequence shown here is derived from an EMBL/GenBank/DDBJ whole genome shotgun (WGS) entry which is preliminary data.</text>
</comment>
<evidence type="ECO:0000313" key="3">
    <source>
        <dbReference type="EMBL" id="VIO72277.1"/>
    </source>
</evidence>
<evidence type="ECO:0000256" key="1">
    <source>
        <dbReference type="RuleBase" id="RU004003"/>
    </source>
</evidence>
<dbReference type="PRINTS" id="PR00811">
    <property type="entry name" value="BCTERIALGSPD"/>
</dbReference>
<dbReference type="InterPro" id="IPR007055">
    <property type="entry name" value="BON_dom"/>
</dbReference>
<dbReference type="PRINTS" id="PR01032">
    <property type="entry name" value="PHAGEIV"/>
</dbReference>
<dbReference type="OrthoDB" id="9775455at2"/>
<dbReference type="GO" id="GO:0015627">
    <property type="term" value="C:type II protein secretion system complex"/>
    <property type="evidence" value="ECO:0007669"/>
    <property type="project" value="TreeGrafter"/>
</dbReference>
<dbReference type="Pfam" id="PF13629">
    <property type="entry name" value="T2SS-T3SS_pil_N"/>
    <property type="match status" value="1"/>
</dbReference>
<dbReference type="Proteomes" id="UP000328092">
    <property type="component" value="Unassembled WGS sequence"/>
</dbReference>
<gene>
    <name evidence="3" type="primary">epsD_2</name>
    <name evidence="3" type="ORF">CI1B_39210</name>
</gene>
<evidence type="ECO:0000259" key="2">
    <source>
        <dbReference type="PROSITE" id="PS50914"/>
    </source>
</evidence>
<dbReference type="InterPro" id="IPR001775">
    <property type="entry name" value="GspD/PilQ"/>
</dbReference>
<dbReference type="InterPro" id="IPR032789">
    <property type="entry name" value="T2SS-T3SS_pil_N"/>
</dbReference>
<dbReference type="InterPro" id="IPR004846">
    <property type="entry name" value="T2SS/T3SS_dom"/>
</dbReference>
<dbReference type="EMBL" id="CAADFC020000015">
    <property type="protein sequence ID" value="VIO72277.1"/>
    <property type="molecule type" value="Genomic_DNA"/>
</dbReference>
<keyword evidence="4" id="KW-1185">Reference proteome</keyword>
<dbReference type="PANTHER" id="PTHR30332:SF17">
    <property type="entry name" value="TYPE IV PILIATION SYSTEM PROTEIN DR_0774-RELATED"/>
    <property type="match status" value="1"/>
</dbReference>
<proteinExistence type="inferred from homology"/>
<dbReference type="PROSITE" id="PS50914">
    <property type="entry name" value="BON"/>
    <property type="match status" value="1"/>
</dbReference>
<dbReference type="GO" id="GO:0009306">
    <property type="term" value="P:protein secretion"/>
    <property type="evidence" value="ECO:0007669"/>
    <property type="project" value="InterPro"/>
</dbReference>
<organism evidence="3 4">
    <name type="scientific">Bradyrhizobium ivorense</name>
    <dbReference type="NCBI Taxonomy" id="2511166"/>
    <lineage>
        <taxon>Bacteria</taxon>
        <taxon>Pseudomonadati</taxon>
        <taxon>Pseudomonadota</taxon>
        <taxon>Alphaproteobacteria</taxon>
        <taxon>Hyphomicrobiales</taxon>
        <taxon>Nitrobacteraceae</taxon>
        <taxon>Bradyrhizobium</taxon>
    </lineage>
</organism>
<dbReference type="RefSeq" id="WP_139861207.1">
    <property type="nucleotide sequence ID" value="NZ_CAADFC020000015.1"/>
</dbReference>
<dbReference type="AlphaFoldDB" id="A0A508TFM7"/>
<sequence>MGSGRVWGSAERGLFALSLVALGSALAFFPSADRARAAERRGSSSGVFVSEMNDVQRVRVTVNKSRTFRVDTPFSSIVAGSPDIIDVKSLTDHLIYVQGKKTGTTNVILFDSSMKQIGILDVEVTIDVTNVQQNIQAGTGTRGIRVSSSEGQVVLSGVAADAVAAERALTIAKGIVPQGGIVVNAMSVAAPQQVMLEVRFLEVNRQAGRDLGVNLYAANANGTNVGNTGTGGVRTAGRVPIGGNSINSNSSVTVNGTTTTTSTTSSDNVGAYPTGSLPILGTLGTLAGAAGGISPAPFGSLLTSIIRTSNGGSVDLLITALETKGLARRLAEPNLTTLSGDAARFLAGGEFPVPIPSNTTSGFPTVTIEYKKFGVELAFVPTVLSRGVINLRVEPSVSELDFNNAITIQGTSVPALTRRDARTTVELRDGQSFAIAGLLQTRNRQDVSQLPWIGSVPVIGSLFSSKSYQQEETDLVIIVTPRLVAPAVPGQQLASPLDSRLPANDVDFFLNGQMEVRKRYDDYVNSGGEVKGPYGHIIAPNAIVPVPPPAVGANQPVVKTLN</sequence>
<dbReference type="Pfam" id="PF04972">
    <property type="entry name" value="BON"/>
    <property type="match status" value="1"/>
</dbReference>
<protein>
    <submittedName>
        <fullName evidence="3">Type II secretion system protein D</fullName>
    </submittedName>
</protein>
<reference evidence="3" key="1">
    <citation type="submission" date="2019-02" db="EMBL/GenBank/DDBJ databases">
        <authorList>
            <person name="Pothier F.J."/>
        </authorList>
    </citation>
    <scope>NUCLEOTIDE SEQUENCE</scope>
    <source>
        <strain evidence="3">CI-1B</strain>
    </source>
</reference>
<accession>A0A508TFM7</accession>
<dbReference type="Pfam" id="PF00263">
    <property type="entry name" value="Secretin"/>
    <property type="match status" value="1"/>
</dbReference>
<dbReference type="InterPro" id="IPR050810">
    <property type="entry name" value="Bact_Secretion_Sys_Channel"/>
</dbReference>